<dbReference type="AlphaFoldDB" id="A0A2M7G9E0"/>
<gene>
    <name evidence="2" type="ORF">COW36_05270</name>
</gene>
<evidence type="ECO:0000313" key="2">
    <source>
        <dbReference type="EMBL" id="PIW18707.1"/>
    </source>
</evidence>
<dbReference type="InterPro" id="IPR048708">
    <property type="entry name" value="VapB45-like_HTH"/>
</dbReference>
<feature type="domain" description="Putative antitoxin VapB45-like DNA-binding HTH" evidence="1">
    <location>
        <begin position="7"/>
        <end position="87"/>
    </location>
</feature>
<organism evidence="2 3">
    <name type="scientific">bacterium (Candidatus Blackallbacteria) CG17_big_fil_post_rev_8_21_14_2_50_48_46</name>
    <dbReference type="NCBI Taxonomy" id="2014261"/>
    <lineage>
        <taxon>Bacteria</taxon>
        <taxon>Candidatus Blackallbacteria</taxon>
    </lineage>
</organism>
<dbReference type="SUPFAM" id="SSF46689">
    <property type="entry name" value="Homeodomain-like"/>
    <property type="match status" value="1"/>
</dbReference>
<sequence>MDRRYRPIYSLPEVASYLHIQPATLRSWVLGRHYVTRNGEKRFSEPLITIADPEHIRLSFINMIEAHVLSAIRKTHQIPMHNIRPAIDHLAKKYGVEHPLAEYNLLTDGLDLFIEEFNQLVNLTNRGQLTLKTFLESYLKRIERDSTGLPARFYPAPTIMDSKDSKIFVVDFNVSFGRMTINGTGIPVESVLDRYDAGEDLKSLADDFNIDVNKLEAVISAA</sequence>
<dbReference type="InterPro" id="IPR009057">
    <property type="entry name" value="Homeodomain-like_sf"/>
</dbReference>
<dbReference type="Proteomes" id="UP000231019">
    <property type="component" value="Unassembled WGS sequence"/>
</dbReference>
<dbReference type="EMBL" id="PFFQ01000012">
    <property type="protein sequence ID" value="PIW18707.1"/>
    <property type="molecule type" value="Genomic_DNA"/>
</dbReference>
<dbReference type="Pfam" id="PF04255">
    <property type="entry name" value="DUF433"/>
    <property type="match status" value="1"/>
</dbReference>
<dbReference type="Pfam" id="PF21321">
    <property type="entry name" value="HTH_66"/>
    <property type="match status" value="1"/>
</dbReference>
<comment type="caution">
    <text evidence="2">The sequence shown here is derived from an EMBL/GenBank/DDBJ whole genome shotgun (WGS) entry which is preliminary data.</text>
</comment>
<name>A0A2M7G9E0_9BACT</name>
<reference evidence="2 3" key="1">
    <citation type="submission" date="2017-09" db="EMBL/GenBank/DDBJ databases">
        <title>Depth-based differentiation of microbial function through sediment-hosted aquifers and enrichment of novel symbionts in the deep terrestrial subsurface.</title>
        <authorList>
            <person name="Probst A.J."/>
            <person name="Ladd B."/>
            <person name="Jarett J.K."/>
            <person name="Geller-Mcgrath D.E."/>
            <person name="Sieber C.M."/>
            <person name="Emerson J.B."/>
            <person name="Anantharaman K."/>
            <person name="Thomas B.C."/>
            <person name="Malmstrom R."/>
            <person name="Stieglmeier M."/>
            <person name="Klingl A."/>
            <person name="Woyke T."/>
            <person name="Ryan C.M."/>
            <person name="Banfield J.F."/>
        </authorList>
    </citation>
    <scope>NUCLEOTIDE SEQUENCE [LARGE SCALE GENOMIC DNA]</scope>
    <source>
        <strain evidence="2">CG17_big_fil_post_rev_8_21_14_2_50_48_46</strain>
    </source>
</reference>
<evidence type="ECO:0000259" key="1">
    <source>
        <dbReference type="Pfam" id="PF21321"/>
    </source>
</evidence>
<evidence type="ECO:0000313" key="3">
    <source>
        <dbReference type="Proteomes" id="UP000231019"/>
    </source>
</evidence>
<dbReference type="InterPro" id="IPR007367">
    <property type="entry name" value="DUF433"/>
</dbReference>
<protein>
    <recommendedName>
        <fullName evidence="1">Putative antitoxin VapB45-like DNA-binding HTH domain-containing protein</fullName>
    </recommendedName>
</protein>
<proteinExistence type="predicted"/>
<accession>A0A2M7G9E0</accession>